<name>A0A3B0V701_9ZZZZ</name>
<reference evidence="2" key="1">
    <citation type="submission" date="2018-06" db="EMBL/GenBank/DDBJ databases">
        <authorList>
            <person name="Zhirakovskaya E."/>
        </authorList>
    </citation>
    <scope>NUCLEOTIDE SEQUENCE</scope>
</reference>
<feature type="domain" description="LTD" evidence="1">
    <location>
        <begin position="264"/>
        <end position="361"/>
    </location>
</feature>
<dbReference type="AlphaFoldDB" id="A0A3B0V701"/>
<gene>
    <name evidence="2" type="ORF">MNBD_GAMMA01-1587</name>
</gene>
<dbReference type="EMBL" id="UOEW01000128">
    <property type="protein sequence ID" value="VAW36093.1"/>
    <property type="molecule type" value="Genomic_DNA"/>
</dbReference>
<proteinExistence type="predicted"/>
<evidence type="ECO:0000259" key="1">
    <source>
        <dbReference type="Pfam" id="PF00932"/>
    </source>
</evidence>
<dbReference type="InterPro" id="IPR001322">
    <property type="entry name" value="Lamin_tail_dom"/>
</dbReference>
<sequence>MKLLFIVGLLTTHLLAVENVRAYEGIAADISSGLLPVEAARHANDNNADAGKVVQQLVNANVDVVKAVQTVAKEWSTCEDTYTSVRKGVQIAPKRADEIVAAIATMRGCRCNAQSFWARTKLEQRLRPRINRALVEISSACSCASAGIEAAIEIVPDQAEDMIDAVIVAKNRAARTVDSIGQIGTVPTQRYWGNDPVVTKDTNLVRNIGVCKGDNNEMDEFSPEATWKNADSITSYNETLGQHKLDCKEESKESADTGKDVSNTDSKLIISQYIEGHGSNQALELYNGSDAEIDLLMDNYQLEVYFHGYDFPGTVIQLKGLIAPQSTFVVAGAGAAVDITALANQKVNGLIFKGADAVVLKTGFYTRPCECAVATVAAAINGIDKDTKPMSEDKKDFIKRIEQHYTNTNVQATIVDSIGRILANDELANIQKDRPIVTDKTLRRVADTCKGDRITMDEFVIHQEWKSYAVDNFLDSGNYDEQDCLASRKDLLLSEYIEGSNNNAMIEIYNGTDRPVNFTSERYFLEIHNDDDKDSEHRIYLKGQVQRNGVFVISHSDAEKALKDVSHQTSGELTLGNTRAVVLKKVVLPAYKACYADITSWVLNNNLDNITYTLTPIFDPGIGPISIDDPRDGDDGGELASPN</sequence>
<protein>
    <recommendedName>
        <fullName evidence="1">LTD domain-containing protein</fullName>
    </recommendedName>
</protein>
<dbReference type="Pfam" id="PF00932">
    <property type="entry name" value="LTD"/>
    <property type="match status" value="1"/>
</dbReference>
<evidence type="ECO:0000313" key="2">
    <source>
        <dbReference type="EMBL" id="VAW36093.1"/>
    </source>
</evidence>
<accession>A0A3B0V701</accession>
<organism evidence="2">
    <name type="scientific">hydrothermal vent metagenome</name>
    <dbReference type="NCBI Taxonomy" id="652676"/>
    <lineage>
        <taxon>unclassified sequences</taxon>
        <taxon>metagenomes</taxon>
        <taxon>ecological metagenomes</taxon>
    </lineage>
</organism>